<dbReference type="eggNOG" id="ENOG5034C8E">
    <property type="taxonomic scope" value="Bacteria"/>
</dbReference>
<accession>G8XB40</accession>
<sequence length="145" mass="16901">MRNLKNLIYPILKNDKMKIRNDFVSNSSSVSYIITMKKDIVETFARFHGDSKDNEIQKVTEFLKNDISENGTRIYMEGEEMIIKKIKFNTDGGTNCREWIEENGKKVEIDKMTDEELWSYIYGEYILKGEIAKIAGFGSTQVETY</sequence>
<proteinExistence type="predicted"/>
<keyword evidence="2" id="KW-1185">Reference proteome</keyword>
<gene>
    <name evidence="1" type="ordered locus">FCOL_05915</name>
</gene>
<evidence type="ECO:0000313" key="1">
    <source>
        <dbReference type="EMBL" id="AEW86008.1"/>
    </source>
</evidence>
<dbReference type="EMBL" id="CP003222">
    <property type="protein sequence ID" value="AEW86008.1"/>
    <property type="molecule type" value="Genomic_DNA"/>
</dbReference>
<name>G8XB40_FLACA</name>
<dbReference type="KEGG" id="fco:FCOL_05915"/>
<dbReference type="AlphaFoldDB" id="G8XB40"/>
<evidence type="ECO:0000313" key="2">
    <source>
        <dbReference type="Proteomes" id="UP000005638"/>
    </source>
</evidence>
<dbReference type="STRING" id="1041826.FCOL_05915"/>
<reference evidence="1 2" key="1">
    <citation type="journal article" date="2012" name="J. Bacteriol.">
        <title>Genome Sequence of the Fish Pathogen Flavobacterium columnare ATCC 49512.</title>
        <authorList>
            <person name="Tekedar H.C."/>
            <person name="Karsi A."/>
            <person name="Gillaspy A.F."/>
            <person name="Dyer D.W."/>
            <person name="Benton N.R."/>
            <person name="Zaitshik J."/>
            <person name="Vamenta S."/>
            <person name="Banes M.M."/>
            <person name="Gulsoy N."/>
            <person name="Aboko-Cole M."/>
            <person name="Waldbieser G.C."/>
            <person name="Lawrence M.L."/>
        </authorList>
    </citation>
    <scope>NUCLEOTIDE SEQUENCE [LARGE SCALE GENOMIC DNA]</scope>
    <source>
        <strain evidence="2">ATCC 49512 / CIP 103533 / TG 44/87</strain>
    </source>
</reference>
<protein>
    <submittedName>
        <fullName evidence="1">Uncharacterized protein</fullName>
    </submittedName>
</protein>
<dbReference type="HOGENOM" id="CLU_1891447_0_0_10"/>
<dbReference type="Proteomes" id="UP000005638">
    <property type="component" value="Chromosome"/>
</dbReference>
<organism evidence="1 2">
    <name type="scientific">Flavobacterium columnare (strain ATCC 49512 / CIP 103533 / TG 44/87)</name>
    <dbReference type="NCBI Taxonomy" id="1041826"/>
    <lineage>
        <taxon>Bacteria</taxon>
        <taxon>Pseudomonadati</taxon>
        <taxon>Bacteroidota</taxon>
        <taxon>Flavobacteriia</taxon>
        <taxon>Flavobacteriales</taxon>
        <taxon>Flavobacteriaceae</taxon>
        <taxon>Flavobacterium</taxon>
    </lineage>
</organism>